<feature type="domain" description="FAD-binding PCMH-type" evidence="5">
    <location>
        <begin position="68"/>
        <end position="239"/>
    </location>
</feature>
<dbReference type="GO" id="GO:0016491">
    <property type="term" value="F:oxidoreductase activity"/>
    <property type="evidence" value="ECO:0007669"/>
    <property type="project" value="UniProtKB-KW"/>
</dbReference>
<keyword evidence="2" id="KW-0285">Flavoprotein</keyword>
<evidence type="ECO:0000256" key="3">
    <source>
        <dbReference type="ARBA" id="ARBA00022827"/>
    </source>
</evidence>
<evidence type="ECO:0000313" key="6">
    <source>
        <dbReference type="EMBL" id="KAF9894897.1"/>
    </source>
</evidence>
<reference evidence="6" key="2">
    <citation type="submission" date="2020-02" db="EMBL/GenBank/DDBJ databases">
        <authorList>
            <person name="Gilchrist C.L.M."/>
            <person name="Chooi Y.-H."/>
        </authorList>
    </citation>
    <scope>NUCLEOTIDE SEQUENCE</scope>
    <source>
        <strain evidence="6">MST-FP2251</strain>
    </source>
</reference>
<dbReference type="PANTHER" id="PTHR42973:SF53">
    <property type="entry name" value="FAD-BINDING PCMH-TYPE DOMAIN-CONTAINING PROTEIN-RELATED"/>
    <property type="match status" value="1"/>
</dbReference>
<dbReference type="PROSITE" id="PS51387">
    <property type="entry name" value="FAD_PCMH"/>
    <property type="match status" value="1"/>
</dbReference>
<proteinExistence type="inferred from homology"/>
<dbReference type="Pfam" id="PF01565">
    <property type="entry name" value="FAD_binding_4"/>
    <property type="match status" value="1"/>
</dbReference>
<evidence type="ECO:0000259" key="5">
    <source>
        <dbReference type="PROSITE" id="PS51387"/>
    </source>
</evidence>
<reference evidence="6" key="1">
    <citation type="journal article" date="2019" name="Beilstein J. Org. Chem.">
        <title>Nanangenines: drimane sesquiterpenoids as the dominant metabolite cohort of a novel Australian fungus, Aspergillus nanangensis.</title>
        <authorList>
            <person name="Lacey H.J."/>
            <person name="Gilchrist C.L.M."/>
            <person name="Crombie A."/>
            <person name="Kalaitzis J.A."/>
            <person name="Vuong D."/>
            <person name="Rutledge P.J."/>
            <person name="Turner P."/>
            <person name="Pitt J.I."/>
            <person name="Lacey E."/>
            <person name="Chooi Y.H."/>
            <person name="Piggott A.M."/>
        </authorList>
    </citation>
    <scope>NUCLEOTIDE SEQUENCE</scope>
    <source>
        <strain evidence="6">MST-FP2251</strain>
    </source>
</reference>
<evidence type="ECO:0000256" key="4">
    <source>
        <dbReference type="ARBA" id="ARBA00023002"/>
    </source>
</evidence>
<dbReference type="InterPro" id="IPR050416">
    <property type="entry name" value="FAD-linked_Oxidoreductase"/>
</dbReference>
<keyword evidence="4" id="KW-0560">Oxidoreductase</keyword>
<dbReference type="SUPFAM" id="SSF56176">
    <property type="entry name" value="FAD-binding/transporter-associated domain-like"/>
    <property type="match status" value="1"/>
</dbReference>
<name>A0AAD4GZB4_ASPNN</name>
<accession>A0AAD4GZB4</accession>
<dbReference type="Proteomes" id="UP001194746">
    <property type="component" value="Unassembled WGS sequence"/>
</dbReference>
<dbReference type="Gene3D" id="3.40.462.20">
    <property type="match status" value="1"/>
</dbReference>
<evidence type="ECO:0000256" key="1">
    <source>
        <dbReference type="ARBA" id="ARBA00005466"/>
    </source>
</evidence>
<dbReference type="Gene3D" id="3.30.465.10">
    <property type="match status" value="1"/>
</dbReference>
<dbReference type="GO" id="GO:0071949">
    <property type="term" value="F:FAD binding"/>
    <property type="evidence" value="ECO:0007669"/>
    <property type="project" value="InterPro"/>
</dbReference>
<dbReference type="EMBL" id="VCAU01000002">
    <property type="protein sequence ID" value="KAF9894897.1"/>
    <property type="molecule type" value="Genomic_DNA"/>
</dbReference>
<gene>
    <name evidence="6" type="ORF">FE257_004519</name>
</gene>
<comment type="similarity">
    <text evidence="1">Belongs to the oxygen-dependent FAD-linked oxidoreductase family.</text>
</comment>
<organism evidence="6 7">
    <name type="scientific">Aspergillus nanangensis</name>
    <dbReference type="NCBI Taxonomy" id="2582783"/>
    <lineage>
        <taxon>Eukaryota</taxon>
        <taxon>Fungi</taxon>
        <taxon>Dikarya</taxon>
        <taxon>Ascomycota</taxon>
        <taxon>Pezizomycotina</taxon>
        <taxon>Eurotiomycetes</taxon>
        <taxon>Eurotiomycetidae</taxon>
        <taxon>Eurotiales</taxon>
        <taxon>Aspergillaceae</taxon>
        <taxon>Aspergillus</taxon>
        <taxon>Aspergillus subgen. Circumdati</taxon>
    </lineage>
</organism>
<dbReference type="InterPro" id="IPR036318">
    <property type="entry name" value="FAD-bd_PCMH-like_sf"/>
</dbReference>
<dbReference type="InterPro" id="IPR006094">
    <property type="entry name" value="Oxid_FAD_bind_N"/>
</dbReference>
<comment type="caution">
    <text evidence="6">The sequence shown here is derived from an EMBL/GenBank/DDBJ whole genome shotgun (WGS) entry which is preliminary data.</text>
</comment>
<dbReference type="PANTHER" id="PTHR42973">
    <property type="entry name" value="BINDING OXIDOREDUCTASE, PUTATIVE (AFU_ORTHOLOGUE AFUA_1G17690)-RELATED"/>
    <property type="match status" value="1"/>
</dbReference>
<dbReference type="InterPro" id="IPR016167">
    <property type="entry name" value="FAD-bd_PCMH_sub1"/>
</dbReference>
<dbReference type="InterPro" id="IPR016169">
    <property type="entry name" value="FAD-bd_PCMH_sub2"/>
</dbReference>
<evidence type="ECO:0000256" key="2">
    <source>
        <dbReference type="ARBA" id="ARBA00022630"/>
    </source>
</evidence>
<dbReference type="InterPro" id="IPR016166">
    <property type="entry name" value="FAD-bd_PCMH"/>
</dbReference>
<keyword evidence="3" id="KW-0274">FAD</keyword>
<dbReference type="AlphaFoldDB" id="A0AAD4GZB4"/>
<sequence>MAPMYPPQSRKMQVGVSTLGNGADIQSAAQAGGTAACRQLSSAFPSLLFSSDTAIYANQSHLPWSQTCLLSPSCVFLPQDAEDVAHAMRVIKRTRAPFSVISAGHMPVPGAASTDHGVMISLHDLKHRQLSKDLSVVQLGPGNIWQDVYDYVAPSGRAVNGGRYGQVGVGGLLLGGGIGFFSSQVGWGANSVVQYELVLPDSSIVLANATSHADLFWALKGGSNYFGIVTRFDVKTIPMGDAFYSGKIWTSASTLPWLNALNAYLAPGGGAEDVKAAIMPMIALTPSDGVYEVISLEFYADAVNEPKAFENFTAIDGPTLLNQSGVGPWTILPTALNTPAYAAKDKRQQFFTVSFKADPRAVSIVNHTVFDQARTTLQHVADLSISFSFQPISKAWIEAAKARGGDAMDLDPNDAPFIAGLMSSTWSNAADDAAVRDFSRKAATSIRQQTAALGLGHSFLYLNDAGVGQTPFRSYGNGGSLKRLQAIQRKYDRDGVFRNLLAHGFPLQ</sequence>
<protein>
    <recommendedName>
        <fullName evidence="5">FAD-binding PCMH-type domain-containing protein</fullName>
    </recommendedName>
</protein>
<keyword evidence="7" id="KW-1185">Reference proteome</keyword>
<evidence type="ECO:0000313" key="7">
    <source>
        <dbReference type="Proteomes" id="UP001194746"/>
    </source>
</evidence>
<dbReference type="Gene3D" id="3.30.43.10">
    <property type="entry name" value="Uridine Diphospho-n-acetylenolpyruvylglucosamine Reductase, domain 2"/>
    <property type="match status" value="1"/>
</dbReference>